<dbReference type="Proteomes" id="UP000784294">
    <property type="component" value="Unassembled WGS sequence"/>
</dbReference>
<dbReference type="EMBL" id="CAAALY010098679">
    <property type="protein sequence ID" value="VEL28912.1"/>
    <property type="molecule type" value="Genomic_DNA"/>
</dbReference>
<sequence length="115" mass="12813">MTTTRAMISDRVNFNRTEACVRISLLDIRPSLRGSPFAAQVGATRPVLTARETKYGDWSEHLFPTSPPSRKDLTDRIVTDSNLGLIDRATDRHVDCRANVMRSRAVHCPTSNGKS</sequence>
<proteinExistence type="predicted"/>
<evidence type="ECO:0000313" key="2">
    <source>
        <dbReference type="Proteomes" id="UP000784294"/>
    </source>
</evidence>
<keyword evidence="2" id="KW-1185">Reference proteome</keyword>
<dbReference type="AlphaFoldDB" id="A0A3S5BLE9"/>
<reference evidence="1" key="1">
    <citation type="submission" date="2018-11" db="EMBL/GenBank/DDBJ databases">
        <authorList>
            <consortium name="Pathogen Informatics"/>
        </authorList>
    </citation>
    <scope>NUCLEOTIDE SEQUENCE</scope>
</reference>
<name>A0A3S5BLE9_9PLAT</name>
<organism evidence="1 2">
    <name type="scientific">Protopolystoma xenopodis</name>
    <dbReference type="NCBI Taxonomy" id="117903"/>
    <lineage>
        <taxon>Eukaryota</taxon>
        <taxon>Metazoa</taxon>
        <taxon>Spiralia</taxon>
        <taxon>Lophotrochozoa</taxon>
        <taxon>Platyhelminthes</taxon>
        <taxon>Monogenea</taxon>
        <taxon>Polyopisthocotylea</taxon>
        <taxon>Polystomatidea</taxon>
        <taxon>Polystomatidae</taxon>
        <taxon>Protopolystoma</taxon>
    </lineage>
</organism>
<accession>A0A3S5BLE9</accession>
<evidence type="ECO:0000313" key="1">
    <source>
        <dbReference type="EMBL" id="VEL28912.1"/>
    </source>
</evidence>
<protein>
    <submittedName>
        <fullName evidence="1">Uncharacterized protein</fullName>
    </submittedName>
</protein>
<feature type="non-terminal residue" evidence="1">
    <location>
        <position position="1"/>
    </location>
</feature>
<comment type="caution">
    <text evidence="1">The sequence shown here is derived from an EMBL/GenBank/DDBJ whole genome shotgun (WGS) entry which is preliminary data.</text>
</comment>
<gene>
    <name evidence="1" type="ORF">PXEA_LOCUS22352</name>
</gene>